<evidence type="ECO:0000313" key="2">
    <source>
        <dbReference type="Proteomes" id="UP000059074"/>
    </source>
</evidence>
<reference evidence="1 2" key="1">
    <citation type="submission" date="2015-10" db="EMBL/GenBank/DDBJ databases">
        <title>Transcriptomic analysis of a linuron degrading triple-species bacterial consortium.</title>
        <authorList>
            <person name="Albers P."/>
        </authorList>
    </citation>
    <scope>NUCLEOTIDE SEQUENCE [LARGE SCALE GENOMIC DNA]</scope>
    <source>
        <strain evidence="1 2">WDL6</strain>
    </source>
</reference>
<dbReference type="AlphaFoldDB" id="A0A109BG36"/>
<name>A0A109BG36_HYPSL</name>
<gene>
    <name evidence="1" type="ORF">APY04_1861</name>
</gene>
<proteinExistence type="predicted"/>
<accession>A0A109BG36</accession>
<evidence type="ECO:0000313" key="1">
    <source>
        <dbReference type="EMBL" id="KWT67502.1"/>
    </source>
</evidence>
<dbReference type="Proteomes" id="UP000059074">
    <property type="component" value="Unassembled WGS sequence"/>
</dbReference>
<comment type="caution">
    <text evidence="1">The sequence shown here is derived from an EMBL/GenBank/DDBJ whole genome shotgun (WGS) entry which is preliminary data.</text>
</comment>
<organism evidence="1 2">
    <name type="scientific">Hyphomicrobium sulfonivorans</name>
    <dbReference type="NCBI Taxonomy" id="121290"/>
    <lineage>
        <taxon>Bacteria</taxon>
        <taxon>Pseudomonadati</taxon>
        <taxon>Pseudomonadota</taxon>
        <taxon>Alphaproteobacteria</taxon>
        <taxon>Hyphomicrobiales</taxon>
        <taxon>Hyphomicrobiaceae</taxon>
        <taxon>Hyphomicrobium</taxon>
    </lineage>
</organism>
<dbReference type="EMBL" id="LMTR01000063">
    <property type="protein sequence ID" value="KWT67502.1"/>
    <property type="molecule type" value="Genomic_DNA"/>
</dbReference>
<dbReference type="STRING" id="121290.APY04_1861"/>
<keyword evidence="2" id="KW-1185">Reference proteome</keyword>
<sequence length="38" mass="4062">MAALAVFGARKNCITVRGKMIRSKTSLRGAINVAVQKT</sequence>
<protein>
    <submittedName>
        <fullName evidence="1">Uncharacterized protein</fullName>
    </submittedName>
</protein>